<dbReference type="EMBL" id="CP003349">
    <property type="protein sequence ID" value="AFD08561.1"/>
    <property type="molecule type" value="Genomic_DNA"/>
</dbReference>
<dbReference type="OrthoDB" id="9792335at2"/>
<dbReference type="SUPFAM" id="SSF53187">
    <property type="entry name" value="Zn-dependent exopeptidases"/>
    <property type="match status" value="1"/>
</dbReference>
<evidence type="ECO:0000256" key="2">
    <source>
        <dbReference type="ARBA" id="ARBA00022723"/>
    </source>
</evidence>
<keyword evidence="3" id="KW-0378">Hydrolase</keyword>
<dbReference type="PANTHER" id="PTHR43808:SF31">
    <property type="entry name" value="N-ACETYL-L-CITRULLINE DEACETYLASE"/>
    <property type="match status" value="1"/>
</dbReference>
<dbReference type="STRING" id="929556.Solca_3557"/>
<protein>
    <submittedName>
        <fullName evidence="7">Acetylornithine deacetylase/succinyldiaminopimelate desuccinylase-like deacylase</fullName>
    </submittedName>
</protein>
<dbReference type="SUPFAM" id="SSF55031">
    <property type="entry name" value="Bacterial exopeptidase dimerisation domain"/>
    <property type="match status" value="1"/>
</dbReference>
<dbReference type="Pfam" id="PF07687">
    <property type="entry name" value="M20_dimer"/>
    <property type="match status" value="1"/>
</dbReference>
<dbReference type="Gene3D" id="3.30.70.360">
    <property type="match status" value="1"/>
</dbReference>
<comment type="cofactor">
    <cofactor evidence="1">
        <name>Zn(2+)</name>
        <dbReference type="ChEBI" id="CHEBI:29105"/>
    </cofactor>
</comment>
<organism evidence="7 8">
    <name type="scientific">Solitalea canadensis (strain ATCC 29591 / DSM 3403 / JCM 21819 / LMG 8368 / NBRC 15130 / NCIMB 12057 / USAM 9D)</name>
    <name type="common">Flexibacter canadensis</name>
    <dbReference type="NCBI Taxonomy" id="929556"/>
    <lineage>
        <taxon>Bacteria</taxon>
        <taxon>Pseudomonadati</taxon>
        <taxon>Bacteroidota</taxon>
        <taxon>Sphingobacteriia</taxon>
        <taxon>Sphingobacteriales</taxon>
        <taxon>Sphingobacteriaceae</taxon>
        <taxon>Solitalea</taxon>
    </lineage>
</organism>
<keyword evidence="8" id="KW-1185">Reference proteome</keyword>
<dbReference type="CDD" id="cd05651">
    <property type="entry name" value="M20_ArgE_DapE-like"/>
    <property type="match status" value="1"/>
</dbReference>
<dbReference type="InterPro" id="IPR036264">
    <property type="entry name" value="Bact_exopeptidase_dim_dom"/>
</dbReference>
<dbReference type="eggNOG" id="COG0624">
    <property type="taxonomic scope" value="Bacteria"/>
</dbReference>
<dbReference type="Proteomes" id="UP000007590">
    <property type="component" value="Chromosome"/>
</dbReference>
<dbReference type="GO" id="GO:0046872">
    <property type="term" value="F:metal ion binding"/>
    <property type="evidence" value="ECO:0007669"/>
    <property type="project" value="UniProtKB-KW"/>
</dbReference>
<evidence type="ECO:0000313" key="7">
    <source>
        <dbReference type="EMBL" id="AFD08561.1"/>
    </source>
</evidence>
<dbReference type="HOGENOM" id="CLU_021802_2_0_10"/>
<evidence type="ECO:0000256" key="1">
    <source>
        <dbReference type="ARBA" id="ARBA00001947"/>
    </source>
</evidence>
<gene>
    <name evidence="7" type="ordered locus">Solca_3557</name>
</gene>
<evidence type="ECO:0000313" key="8">
    <source>
        <dbReference type="Proteomes" id="UP000007590"/>
    </source>
</evidence>
<dbReference type="InterPro" id="IPR002933">
    <property type="entry name" value="Peptidase_M20"/>
</dbReference>
<keyword evidence="4" id="KW-0862">Zinc</keyword>
<name>H8KSL0_SOLCM</name>
<dbReference type="InterPro" id="IPR011650">
    <property type="entry name" value="Peptidase_M20_dimer"/>
</dbReference>
<feature type="domain" description="Peptidase M20 dimerisation" evidence="6">
    <location>
        <begin position="167"/>
        <end position="267"/>
    </location>
</feature>
<dbReference type="InterPro" id="IPR050072">
    <property type="entry name" value="Peptidase_M20A"/>
</dbReference>
<reference evidence="7" key="1">
    <citation type="submission" date="2012-02" db="EMBL/GenBank/DDBJ databases">
        <title>The complete genome of Solitalea canadensis DSM 3403.</title>
        <authorList>
            <consortium name="US DOE Joint Genome Institute (JGI-PGF)"/>
            <person name="Lucas S."/>
            <person name="Copeland A."/>
            <person name="Lapidus A."/>
            <person name="Glavina del Rio T."/>
            <person name="Dalin E."/>
            <person name="Tice H."/>
            <person name="Bruce D."/>
            <person name="Goodwin L."/>
            <person name="Pitluck S."/>
            <person name="Peters L."/>
            <person name="Ovchinnikova G."/>
            <person name="Lu M."/>
            <person name="Kyrpides N."/>
            <person name="Mavromatis K."/>
            <person name="Ivanova N."/>
            <person name="Brettin T."/>
            <person name="Detter J.C."/>
            <person name="Han C."/>
            <person name="Larimer F."/>
            <person name="Land M."/>
            <person name="Hauser L."/>
            <person name="Markowitz V."/>
            <person name="Cheng J.-F."/>
            <person name="Hugenholtz P."/>
            <person name="Woyke T."/>
            <person name="Wu D."/>
            <person name="Spring S."/>
            <person name="Schroeder M."/>
            <person name="Kopitz M."/>
            <person name="Brambilla E."/>
            <person name="Klenk H.-P."/>
            <person name="Eisen J.A."/>
        </authorList>
    </citation>
    <scope>NUCLEOTIDE SEQUENCE</scope>
    <source>
        <strain evidence="7">DSM 3403</strain>
    </source>
</reference>
<dbReference type="RefSeq" id="WP_014681784.1">
    <property type="nucleotide sequence ID" value="NC_017770.1"/>
</dbReference>
<evidence type="ECO:0000256" key="4">
    <source>
        <dbReference type="ARBA" id="ARBA00022833"/>
    </source>
</evidence>
<keyword evidence="5" id="KW-0170">Cobalt</keyword>
<keyword evidence="2" id="KW-0479">Metal-binding</keyword>
<dbReference type="GO" id="GO:0006526">
    <property type="term" value="P:L-arginine biosynthetic process"/>
    <property type="evidence" value="ECO:0007669"/>
    <property type="project" value="TreeGrafter"/>
</dbReference>
<evidence type="ECO:0000256" key="3">
    <source>
        <dbReference type="ARBA" id="ARBA00022801"/>
    </source>
</evidence>
<dbReference type="InterPro" id="IPR001261">
    <property type="entry name" value="ArgE/DapE_CS"/>
</dbReference>
<proteinExistence type="predicted"/>
<dbReference type="PROSITE" id="PS00758">
    <property type="entry name" value="ARGE_DAPE_CPG2_1"/>
    <property type="match status" value="1"/>
</dbReference>
<dbReference type="Gene3D" id="3.40.630.10">
    <property type="entry name" value="Zn peptidases"/>
    <property type="match status" value="1"/>
</dbReference>
<dbReference type="PANTHER" id="PTHR43808">
    <property type="entry name" value="ACETYLORNITHINE DEACETYLASE"/>
    <property type="match status" value="1"/>
</dbReference>
<dbReference type="GO" id="GO:0008777">
    <property type="term" value="F:acetylornithine deacetylase activity"/>
    <property type="evidence" value="ECO:0007669"/>
    <property type="project" value="TreeGrafter"/>
</dbReference>
<evidence type="ECO:0000256" key="5">
    <source>
        <dbReference type="ARBA" id="ARBA00023285"/>
    </source>
</evidence>
<dbReference type="AlphaFoldDB" id="H8KSL0"/>
<sequence>MNHQLKHDAIELLKKLISIQSFSKEENITGDVIEAFLKDRGVYTFRKIHNIWAFNKHYDPKKPTVLLNSHHDTVKPNKGYTKDPFSPIVEDGKLYGLGSNDAGGCLVSLMATFLHYHDQPDLNYNVAFAASAEEEISGFNGIELIVPKLGPIEFAIVGEPTQMHLAIAEKGLMVCDCIAYGKSGHAAREEGDNAIYKALKDIQWLSTYQFPKVSPFMGPIKMSVTIIHAGSQHNVVPDRCEFTVDVRVTEQYTHEELLETIRANVGSEVTPRSMRMRSSSIPETHPIVQAGLSLGRTTYGSPTTSDQALIPVPSLKMGPGDSARSHTADEFIYLTEIEEGIDLYIDVLGKVIF</sequence>
<evidence type="ECO:0000259" key="6">
    <source>
        <dbReference type="Pfam" id="PF07687"/>
    </source>
</evidence>
<dbReference type="Pfam" id="PF01546">
    <property type="entry name" value="Peptidase_M20"/>
    <property type="match status" value="1"/>
</dbReference>
<dbReference type="KEGG" id="scn:Solca_3557"/>
<accession>H8KSL0</accession>